<proteinExistence type="inferred from homology"/>
<dbReference type="Pfam" id="PF00190">
    <property type="entry name" value="Cupin_1"/>
    <property type="match status" value="1"/>
</dbReference>
<feature type="chain" id="PRO_5002543601" evidence="7">
    <location>
        <begin position="22"/>
        <end position="257"/>
    </location>
</feature>
<accession>A0A0G2EPT6</accession>
<dbReference type="SMART" id="SM00835">
    <property type="entry name" value="Cupin_1"/>
    <property type="match status" value="1"/>
</dbReference>
<dbReference type="CDD" id="cd02241">
    <property type="entry name" value="cupin_OxOx"/>
    <property type="match status" value="1"/>
</dbReference>
<dbReference type="EMBL" id="LCWF01000056">
    <property type="protein sequence ID" value="KKY24797.1"/>
    <property type="molecule type" value="Genomic_DNA"/>
</dbReference>
<keyword evidence="7" id="KW-0732">Signal</keyword>
<name>A0A0G2EPT6_PHACM</name>
<dbReference type="OrthoDB" id="1921208at2759"/>
<evidence type="ECO:0000313" key="9">
    <source>
        <dbReference type="EMBL" id="KKY24797.1"/>
    </source>
</evidence>
<comment type="subcellular location">
    <subcellularLocation>
        <location evidence="1">Secreted</location>
    </subcellularLocation>
</comment>
<dbReference type="AlphaFoldDB" id="A0A0G2EPT6"/>
<evidence type="ECO:0000256" key="7">
    <source>
        <dbReference type="SAM" id="SignalP"/>
    </source>
</evidence>
<feature type="compositionally biased region" description="Low complexity" evidence="6">
    <location>
        <begin position="29"/>
        <end position="40"/>
    </location>
</feature>
<gene>
    <name evidence="9" type="ORF">UCRPC4_g02327</name>
</gene>
<feature type="region of interest" description="Disordered" evidence="6">
    <location>
        <begin position="24"/>
        <end position="49"/>
    </location>
</feature>
<feature type="signal peptide" evidence="7">
    <location>
        <begin position="1"/>
        <end position="21"/>
    </location>
</feature>
<dbReference type="SUPFAM" id="SSF51182">
    <property type="entry name" value="RmlC-like cupins"/>
    <property type="match status" value="1"/>
</dbReference>
<feature type="domain" description="Cupin type-1" evidence="8">
    <location>
        <begin position="81"/>
        <end position="225"/>
    </location>
</feature>
<evidence type="ECO:0000256" key="2">
    <source>
        <dbReference type="ARBA" id="ARBA00007456"/>
    </source>
</evidence>
<evidence type="ECO:0000256" key="4">
    <source>
        <dbReference type="ARBA" id="ARBA00022723"/>
    </source>
</evidence>
<dbReference type="GO" id="GO:0005576">
    <property type="term" value="C:extracellular region"/>
    <property type="evidence" value="ECO:0007669"/>
    <property type="project" value="UniProtKB-SubCell"/>
</dbReference>
<dbReference type="InterPro" id="IPR001929">
    <property type="entry name" value="Germin"/>
</dbReference>
<dbReference type="InterPro" id="IPR006045">
    <property type="entry name" value="Cupin_1"/>
</dbReference>
<evidence type="ECO:0000256" key="6">
    <source>
        <dbReference type="SAM" id="MobiDB-lite"/>
    </source>
</evidence>
<evidence type="ECO:0000256" key="5">
    <source>
        <dbReference type="ARBA" id="ARBA00023211"/>
    </source>
</evidence>
<organism evidence="9 10">
    <name type="scientific">Phaeomoniella chlamydospora</name>
    <name type="common">Phaeoacremonium chlamydosporum</name>
    <dbReference type="NCBI Taxonomy" id="158046"/>
    <lineage>
        <taxon>Eukaryota</taxon>
        <taxon>Fungi</taxon>
        <taxon>Dikarya</taxon>
        <taxon>Ascomycota</taxon>
        <taxon>Pezizomycotina</taxon>
        <taxon>Eurotiomycetes</taxon>
        <taxon>Chaetothyriomycetidae</taxon>
        <taxon>Phaeomoniellales</taxon>
        <taxon>Phaeomoniellaceae</taxon>
        <taxon>Phaeomoniella</taxon>
    </lineage>
</organism>
<evidence type="ECO:0000256" key="1">
    <source>
        <dbReference type="ARBA" id="ARBA00004613"/>
    </source>
</evidence>
<keyword evidence="3" id="KW-0964">Secreted</keyword>
<comment type="caution">
    <text evidence="9">The sequence shown here is derived from an EMBL/GenBank/DDBJ whole genome shotgun (WGS) entry which is preliminary data.</text>
</comment>
<keyword evidence="5" id="KW-0464">Manganese</keyword>
<evidence type="ECO:0000313" key="10">
    <source>
        <dbReference type="Proteomes" id="UP000053317"/>
    </source>
</evidence>
<sequence length="257" mass="27191">MHTSITRVLFAALVASSTISATPVMKRQSSTSTSATTSTSFPTPGPAIQPADPNLITALDTASNTVTRWQKIQSADVSLVFPFNSGPNTGKGGKISVATRANFPPLVGTEISAAVGFIEPCGMNTLHTHPRAAEFLTVVQGTIQTGFILENGLTTEFNTTLNQYEGTVFPKGSVHFQFNPNCEPAVFVAGLNNEDPGATQIAQTIFEIEEDVVEATFGFQEPIRAGSELEKFKANIPSNVALGIQQCIQSCPAAQQA</sequence>
<keyword evidence="10" id="KW-1185">Reference proteome</keyword>
<dbReference type="PRINTS" id="PR00325">
    <property type="entry name" value="GERMIN"/>
</dbReference>
<dbReference type="Gene3D" id="2.60.120.10">
    <property type="entry name" value="Jelly Rolls"/>
    <property type="match status" value="1"/>
</dbReference>
<reference evidence="9 10" key="1">
    <citation type="submission" date="2015-05" db="EMBL/GenBank/DDBJ databases">
        <title>Distinctive expansion of gene families associated with plant cell wall degradation and secondary metabolism in the genomes of grapevine trunk pathogens.</title>
        <authorList>
            <person name="Lawrence D.P."/>
            <person name="Travadon R."/>
            <person name="Rolshausen P.E."/>
            <person name="Baumgartner K."/>
        </authorList>
    </citation>
    <scope>NUCLEOTIDE SEQUENCE [LARGE SCALE GENOMIC DNA]</scope>
    <source>
        <strain evidence="9">UCRPC4</strain>
    </source>
</reference>
<evidence type="ECO:0000256" key="3">
    <source>
        <dbReference type="ARBA" id="ARBA00022525"/>
    </source>
</evidence>
<dbReference type="InterPro" id="IPR011051">
    <property type="entry name" value="RmlC_Cupin_sf"/>
</dbReference>
<comment type="similarity">
    <text evidence="2">Belongs to the germin family.</text>
</comment>
<dbReference type="InterPro" id="IPR014710">
    <property type="entry name" value="RmlC-like_jellyroll"/>
</dbReference>
<dbReference type="Proteomes" id="UP000053317">
    <property type="component" value="Unassembled WGS sequence"/>
</dbReference>
<reference evidence="9 10" key="2">
    <citation type="submission" date="2015-05" db="EMBL/GenBank/DDBJ databases">
        <authorList>
            <person name="Morales-Cruz A."/>
            <person name="Amrine K.C."/>
            <person name="Cantu D."/>
        </authorList>
    </citation>
    <scope>NUCLEOTIDE SEQUENCE [LARGE SCALE GENOMIC DNA]</scope>
    <source>
        <strain evidence="9">UCRPC4</strain>
    </source>
</reference>
<dbReference type="GO" id="GO:0030145">
    <property type="term" value="F:manganese ion binding"/>
    <property type="evidence" value="ECO:0007669"/>
    <property type="project" value="InterPro"/>
</dbReference>
<dbReference type="PANTHER" id="PTHR31238">
    <property type="entry name" value="GERMIN-LIKE PROTEIN SUBFAMILY 3 MEMBER 3"/>
    <property type="match status" value="1"/>
</dbReference>
<evidence type="ECO:0000259" key="8">
    <source>
        <dbReference type="SMART" id="SM00835"/>
    </source>
</evidence>
<protein>
    <submittedName>
        <fullName evidence="9">Putative spherulin-1b</fullName>
    </submittedName>
</protein>
<keyword evidence="4" id="KW-0479">Metal-binding</keyword>